<feature type="region of interest" description="Disordered" evidence="1">
    <location>
        <begin position="1"/>
        <end position="22"/>
    </location>
</feature>
<keyword evidence="3" id="KW-1185">Reference proteome</keyword>
<dbReference type="AlphaFoldDB" id="A0A517MJ69"/>
<evidence type="ECO:0000313" key="3">
    <source>
        <dbReference type="Proteomes" id="UP000320672"/>
    </source>
</evidence>
<dbReference type="EMBL" id="CP036262">
    <property type="protein sequence ID" value="QDS94890.1"/>
    <property type="molecule type" value="Genomic_DNA"/>
</dbReference>
<reference evidence="2 3" key="1">
    <citation type="submission" date="2019-02" db="EMBL/GenBank/DDBJ databases">
        <title>Deep-cultivation of Planctomycetes and their phenomic and genomic characterization uncovers novel biology.</title>
        <authorList>
            <person name="Wiegand S."/>
            <person name="Jogler M."/>
            <person name="Boedeker C."/>
            <person name="Pinto D."/>
            <person name="Vollmers J."/>
            <person name="Rivas-Marin E."/>
            <person name="Kohn T."/>
            <person name="Peeters S.H."/>
            <person name="Heuer A."/>
            <person name="Rast P."/>
            <person name="Oberbeckmann S."/>
            <person name="Bunk B."/>
            <person name="Jeske O."/>
            <person name="Meyerdierks A."/>
            <person name="Storesund J.E."/>
            <person name="Kallscheuer N."/>
            <person name="Luecker S."/>
            <person name="Lage O.M."/>
            <person name="Pohl T."/>
            <person name="Merkel B.J."/>
            <person name="Hornburger P."/>
            <person name="Mueller R.-W."/>
            <person name="Bruemmer F."/>
            <person name="Labrenz M."/>
            <person name="Spormann A.M."/>
            <person name="Op den Camp H."/>
            <person name="Overmann J."/>
            <person name="Amann R."/>
            <person name="Jetten M.S.M."/>
            <person name="Mascher T."/>
            <person name="Medema M.H."/>
            <person name="Devos D.P."/>
            <person name="Kaster A.-K."/>
            <person name="Ovreas L."/>
            <person name="Rohde M."/>
            <person name="Galperin M.Y."/>
            <person name="Jogler C."/>
        </authorList>
    </citation>
    <scope>NUCLEOTIDE SEQUENCE [LARGE SCALE GENOMIC DNA]</scope>
    <source>
        <strain evidence="2 3">FF011L</strain>
    </source>
</reference>
<name>A0A517MJ69_9BACT</name>
<evidence type="ECO:0000313" key="2">
    <source>
        <dbReference type="EMBL" id="QDS94890.1"/>
    </source>
</evidence>
<protein>
    <submittedName>
        <fullName evidence="2">Uncharacterized protein</fullName>
    </submittedName>
</protein>
<gene>
    <name evidence="2" type="ORF">FF011L_36720</name>
</gene>
<feature type="compositionally biased region" description="Low complexity" evidence="1">
    <location>
        <begin position="78"/>
        <end position="92"/>
    </location>
</feature>
<proteinExistence type="predicted"/>
<dbReference type="RefSeq" id="WP_145352831.1">
    <property type="nucleotide sequence ID" value="NZ_CP036262.1"/>
</dbReference>
<feature type="compositionally biased region" description="Basic and acidic residues" evidence="1">
    <location>
        <begin position="39"/>
        <end position="52"/>
    </location>
</feature>
<organism evidence="2 3">
    <name type="scientific">Roseimaritima multifibrata</name>
    <dbReference type="NCBI Taxonomy" id="1930274"/>
    <lineage>
        <taxon>Bacteria</taxon>
        <taxon>Pseudomonadati</taxon>
        <taxon>Planctomycetota</taxon>
        <taxon>Planctomycetia</taxon>
        <taxon>Pirellulales</taxon>
        <taxon>Pirellulaceae</taxon>
        <taxon>Roseimaritima</taxon>
    </lineage>
</organism>
<dbReference type="Proteomes" id="UP000320672">
    <property type="component" value="Chromosome"/>
</dbReference>
<dbReference type="KEGG" id="rml:FF011L_36720"/>
<accession>A0A517MJ69</accession>
<evidence type="ECO:0000256" key="1">
    <source>
        <dbReference type="SAM" id="MobiDB-lite"/>
    </source>
</evidence>
<feature type="region of interest" description="Disordered" evidence="1">
    <location>
        <begin position="39"/>
        <end position="92"/>
    </location>
</feature>
<sequence>MFDRENFARRLTQGKPAKESIEDLEERVDSMFVDAWADHQTDKEAEIERESQKQSAIRRRTDELCQESGPSAKRTQTGKAKAGSKSSSSNSKKLLLMAAMVEHHKYRKRSKGSEDSVGEWRPIGSNELARNAKVSKDTASRFFNKHWDNHGNYKVHCQRETLLPFLRQFAGEPIISQHRPLHHNT</sequence>